<dbReference type="InterPro" id="IPR037401">
    <property type="entry name" value="SnoaL-like"/>
</dbReference>
<reference evidence="2 3" key="1">
    <citation type="submission" date="2019-12" db="EMBL/GenBank/DDBJ databases">
        <title>Genomic-based taxomic classification of the family Erythrobacteraceae.</title>
        <authorList>
            <person name="Xu L."/>
        </authorList>
    </citation>
    <scope>NUCLEOTIDE SEQUENCE [LARGE SCALE GENOMIC DNA]</scope>
    <source>
        <strain evidence="2 3">DSM 18604</strain>
    </source>
</reference>
<evidence type="ECO:0000259" key="1">
    <source>
        <dbReference type="Pfam" id="PF12680"/>
    </source>
</evidence>
<feature type="domain" description="SnoaL-like" evidence="1">
    <location>
        <begin position="14"/>
        <end position="87"/>
    </location>
</feature>
<dbReference type="Pfam" id="PF12680">
    <property type="entry name" value="SnoaL_2"/>
    <property type="match status" value="1"/>
</dbReference>
<dbReference type="SUPFAM" id="SSF54427">
    <property type="entry name" value="NTF2-like"/>
    <property type="match status" value="1"/>
</dbReference>
<dbReference type="RefSeq" id="WP_160738143.1">
    <property type="nucleotide sequence ID" value="NZ_WTYQ01000001.1"/>
</dbReference>
<sequence length="133" mass="15391">MTDSLTIGSERWFVRYVELFNQADFAGFGAYYAPDVEFAGRAATLRGREAVLDFYRNIRSRLDERIECLSFIGSEQRCAAEICTTLTPHEDWPDFPTGPLLKWVKRQSVNFVFYDMEAGLFQRIRSAGFRRLA</sequence>
<proteinExistence type="predicted"/>
<comment type="caution">
    <text evidence="2">The sequence shown here is derived from an EMBL/GenBank/DDBJ whole genome shotgun (WGS) entry which is preliminary data.</text>
</comment>
<evidence type="ECO:0000313" key="3">
    <source>
        <dbReference type="Proteomes" id="UP000460561"/>
    </source>
</evidence>
<protein>
    <submittedName>
        <fullName evidence="2">DUF4440 domain-containing protein</fullName>
    </submittedName>
</protein>
<organism evidence="2 3">
    <name type="scientific">Altericroceibacterium indicum</name>
    <dbReference type="NCBI Taxonomy" id="374177"/>
    <lineage>
        <taxon>Bacteria</taxon>
        <taxon>Pseudomonadati</taxon>
        <taxon>Pseudomonadota</taxon>
        <taxon>Alphaproteobacteria</taxon>
        <taxon>Sphingomonadales</taxon>
        <taxon>Erythrobacteraceae</taxon>
        <taxon>Altericroceibacterium</taxon>
    </lineage>
</organism>
<evidence type="ECO:0000313" key="2">
    <source>
        <dbReference type="EMBL" id="MXP24962.1"/>
    </source>
</evidence>
<accession>A0A845A3W7</accession>
<dbReference type="AlphaFoldDB" id="A0A845A3W7"/>
<gene>
    <name evidence="2" type="ORF">GRI39_02730</name>
</gene>
<dbReference type="EMBL" id="WTYQ01000001">
    <property type="protein sequence ID" value="MXP24962.1"/>
    <property type="molecule type" value="Genomic_DNA"/>
</dbReference>
<dbReference type="OrthoDB" id="26840at2"/>
<dbReference type="InterPro" id="IPR032710">
    <property type="entry name" value="NTF2-like_dom_sf"/>
</dbReference>
<name>A0A845A3W7_9SPHN</name>
<dbReference type="Proteomes" id="UP000460561">
    <property type="component" value="Unassembled WGS sequence"/>
</dbReference>
<keyword evidence="3" id="KW-1185">Reference proteome</keyword>
<dbReference type="Gene3D" id="3.10.450.50">
    <property type="match status" value="1"/>
</dbReference>